<keyword evidence="9" id="KW-1185">Reference proteome</keyword>
<evidence type="ECO:0000256" key="6">
    <source>
        <dbReference type="ARBA" id="ARBA00023136"/>
    </source>
</evidence>
<dbReference type="Pfam" id="PF04226">
    <property type="entry name" value="Transgly_assoc"/>
    <property type="match status" value="1"/>
</dbReference>
<sequence>MGWLILLIVGGVLGWLASLVMRTDGQQGLLLNIVVGIVGALLGGFIAPMLGITGANITDGNLSFASIAVSFVGALILLALVNLVRRGRIR</sequence>
<dbReference type="Proteomes" id="UP001356170">
    <property type="component" value="Unassembled WGS sequence"/>
</dbReference>
<evidence type="ECO:0000256" key="1">
    <source>
        <dbReference type="ARBA" id="ARBA00004651"/>
    </source>
</evidence>
<reference evidence="8 9" key="1">
    <citation type="submission" date="2024-01" db="EMBL/GenBank/DDBJ databases">
        <title>Novel species of the genus Luteimonas isolated from rivers.</title>
        <authorList>
            <person name="Lu H."/>
        </authorList>
    </citation>
    <scope>NUCLEOTIDE SEQUENCE [LARGE SCALE GENOMIC DNA]</scope>
    <source>
        <strain evidence="8 9">FXH3W</strain>
    </source>
</reference>
<keyword evidence="3" id="KW-1003">Cell membrane</keyword>
<dbReference type="InterPro" id="IPR007341">
    <property type="entry name" value="Transgly_assoc"/>
</dbReference>
<feature type="transmembrane region" description="Helical" evidence="7">
    <location>
        <begin position="62"/>
        <end position="84"/>
    </location>
</feature>
<feature type="transmembrane region" description="Helical" evidence="7">
    <location>
        <begin position="6"/>
        <end position="22"/>
    </location>
</feature>
<keyword evidence="5 7" id="KW-1133">Transmembrane helix</keyword>
<dbReference type="PANTHER" id="PTHR33884">
    <property type="entry name" value="UPF0410 PROTEIN YMGE"/>
    <property type="match status" value="1"/>
</dbReference>
<evidence type="ECO:0000256" key="5">
    <source>
        <dbReference type="ARBA" id="ARBA00022989"/>
    </source>
</evidence>
<dbReference type="EMBL" id="JAZHBO010000001">
    <property type="protein sequence ID" value="MEF2155349.1"/>
    <property type="molecule type" value="Genomic_DNA"/>
</dbReference>
<evidence type="ECO:0000313" key="8">
    <source>
        <dbReference type="EMBL" id="MEF2155349.1"/>
    </source>
</evidence>
<evidence type="ECO:0000256" key="3">
    <source>
        <dbReference type="ARBA" id="ARBA00022475"/>
    </source>
</evidence>
<evidence type="ECO:0000256" key="7">
    <source>
        <dbReference type="SAM" id="Phobius"/>
    </source>
</evidence>
<comment type="subcellular location">
    <subcellularLocation>
        <location evidence="1">Cell membrane</location>
        <topology evidence="1">Multi-pass membrane protein</topology>
    </subcellularLocation>
</comment>
<gene>
    <name evidence="8" type="ORF">V3390_03765</name>
</gene>
<comment type="similarity">
    <text evidence="2">Belongs to the UPF0410 family.</text>
</comment>
<proteinExistence type="inferred from homology"/>
<evidence type="ECO:0000313" key="9">
    <source>
        <dbReference type="Proteomes" id="UP001356170"/>
    </source>
</evidence>
<keyword evidence="6 7" id="KW-0472">Membrane</keyword>
<dbReference type="PANTHER" id="PTHR33884:SF3">
    <property type="entry name" value="UPF0410 PROTEIN YMGE"/>
    <property type="match status" value="1"/>
</dbReference>
<evidence type="ECO:0000256" key="2">
    <source>
        <dbReference type="ARBA" id="ARBA00011006"/>
    </source>
</evidence>
<protein>
    <submittedName>
        <fullName evidence="8">GlsB/YeaQ/YmgE family stress response membrane protein</fullName>
    </submittedName>
</protein>
<name>A0ABU7UXV4_9GAMM</name>
<comment type="caution">
    <text evidence="8">The sequence shown here is derived from an EMBL/GenBank/DDBJ whole genome shotgun (WGS) entry which is preliminary data.</text>
</comment>
<feature type="transmembrane region" description="Helical" evidence="7">
    <location>
        <begin position="29"/>
        <end position="50"/>
    </location>
</feature>
<keyword evidence="4 7" id="KW-0812">Transmembrane</keyword>
<organism evidence="8 9">
    <name type="scientific">Aquilutibacter rugosus</name>
    <dbReference type="NCBI Taxonomy" id="3115820"/>
    <lineage>
        <taxon>Bacteria</taxon>
        <taxon>Pseudomonadati</taxon>
        <taxon>Pseudomonadota</taxon>
        <taxon>Gammaproteobacteria</taxon>
        <taxon>Lysobacterales</taxon>
        <taxon>Lysobacteraceae</taxon>
        <taxon>Aquilutibacter</taxon>
    </lineage>
</organism>
<accession>A0ABU7UXV4</accession>
<dbReference type="RefSeq" id="WP_331689034.1">
    <property type="nucleotide sequence ID" value="NZ_JAZHBN010000002.1"/>
</dbReference>
<evidence type="ECO:0000256" key="4">
    <source>
        <dbReference type="ARBA" id="ARBA00022692"/>
    </source>
</evidence>